<keyword evidence="4" id="KW-1185">Reference proteome</keyword>
<dbReference type="PANTHER" id="PTHR46889:SF4">
    <property type="entry name" value="TRANSPOSASE INSO FOR INSERTION SEQUENCE ELEMENT IS911B-RELATED"/>
    <property type="match status" value="1"/>
</dbReference>
<dbReference type="Pfam" id="PF13333">
    <property type="entry name" value="rve_2"/>
    <property type="match status" value="1"/>
</dbReference>
<protein>
    <submittedName>
        <fullName evidence="3">Transposase InsO and inactivated derivatives</fullName>
    </submittedName>
</protein>
<dbReference type="GO" id="GO:0015074">
    <property type="term" value="P:DNA integration"/>
    <property type="evidence" value="ECO:0007669"/>
    <property type="project" value="InterPro"/>
</dbReference>
<evidence type="ECO:0000259" key="2">
    <source>
        <dbReference type="PROSITE" id="PS50994"/>
    </source>
</evidence>
<name>A0A1I5YTK7_9LACT</name>
<sequence length="257" mass="30763">MGVSRAGYYKWLKRKPTRSEKQLRKLTDSILQVYEKHKGIYGYRRMTIYLNHFLHAKVNHKCVYRLMKLLDLKAVIRRKRYNYKPHKPMHVAENILNREFRKEYQPMEVLLTDVTELKYGNQSKAYLSAILDYGENKIVAFKLSRHNNNALVRDTVQQIADDIRPSQTLLHSDRGFQYTSHDFKRFANHYQLIHSMSRVGKCIDNGPIENFWGTIKEEMYRLKTYTSFEALEQDISQYIRFYNTRRVTLKMGLRIPV</sequence>
<dbReference type="NCBIfam" id="NF033516">
    <property type="entry name" value="transpos_IS3"/>
    <property type="match status" value="1"/>
</dbReference>
<dbReference type="EMBL" id="FOXW01000015">
    <property type="protein sequence ID" value="SFQ47593.1"/>
    <property type="molecule type" value="Genomic_DNA"/>
</dbReference>
<dbReference type="InterPro" id="IPR025948">
    <property type="entry name" value="HTH-like_dom"/>
</dbReference>
<organism evidence="3 4">
    <name type="scientific">Desemzia incerta</name>
    <dbReference type="NCBI Taxonomy" id="82801"/>
    <lineage>
        <taxon>Bacteria</taxon>
        <taxon>Bacillati</taxon>
        <taxon>Bacillota</taxon>
        <taxon>Bacilli</taxon>
        <taxon>Lactobacillales</taxon>
        <taxon>Carnobacteriaceae</taxon>
        <taxon>Desemzia</taxon>
    </lineage>
</organism>
<evidence type="ECO:0000256" key="1">
    <source>
        <dbReference type="ARBA" id="ARBA00002286"/>
    </source>
</evidence>
<dbReference type="SUPFAM" id="SSF53098">
    <property type="entry name" value="Ribonuclease H-like"/>
    <property type="match status" value="1"/>
</dbReference>
<dbReference type="Gene3D" id="3.30.420.10">
    <property type="entry name" value="Ribonuclease H-like superfamily/Ribonuclease H"/>
    <property type="match status" value="1"/>
</dbReference>
<dbReference type="PANTHER" id="PTHR46889">
    <property type="entry name" value="TRANSPOSASE INSF FOR INSERTION SEQUENCE IS3B-RELATED"/>
    <property type="match status" value="1"/>
</dbReference>
<dbReference type="InterPro" id="IPR050900">
    <property type="entry name" value="Transposase_IS3/IS150/IS904"/>
</dbReference>
<dbReference type="PROSITE" id="PS50994">
    <property type="entry name" value="INTEGRASE"/>
    <property type="match status" value="1"/>
</dbReference>
<dbReference type="AlphaFoldDB" id="A0A1I5YTK7"/>
<dbReference type="Proteomes" id="UP000199136">
    <property type="component" value="Unassembled WGS sequence"/>
</dbReference>
<dbReference type="InterPro" id="IPR001584">
    <property type="entry name" value="Integrase_cat-core"/>
</dbReference>
<gene>
    <name evidence="3" type="ORF">SAMN04488506_2247</name>
</gene>
<dbReference type="InterPro" id="IPR012337">
    <property type="entry name" value="RNaseH-like_sf"/>
</dbReference>
<dbReference type="Pfam" id="PF13276">
    <property type="entry name" value="HTH_21"/>
    <property type="match status" value="1"/>
</dbReference>
<dbReference type="GO" id="GO:0003676">
    <property type="term" value="F:nucleic acid binding"/>
    <property type="evidence" value="ECO:0007669"/>
    <property type="project" value="InterPro"/>
</dbReference>
<dbReference type="InterPro" id="IPR048020">
    <property type="entry name" value="Transpos_IS3"/>
</dbReference>
<feature type="domain" description="Integrase catalytic" evidence="2">
    <location>
        <begin position="102"/>
        <end position="257"/>
    </location>
</feature>
<evidence type="ECO:0000313" key="4">
    <source>
        <dbReference type="Proteomes" id="UP000199136"/>
    </source>
</evidence>
<comment type="function">
    <text evidence="1">Involved in the transposition of the insertion sequence.</text>
</comment>
<reference evidence="3 4" key="1">
    <citation type="submission" date="2016-10" db="EMBL/GenBank/DDBJ databases">
        <authorList>
            <person name="de Groot N.N."/>
        </authorList>
    </citation>
    <scope>NUCLEOTIDE SEQUENCE [LARGE SCALE GENOMIC DNA]</scope>
    <source>
        <strain evidence="3 4">DSM 20581</strain>
    </source>
</reference>
<proteinExistence type="predicted"/>
<evidence type="ECO:0000313" key="3">
    <source>
        <dbReference type="EMBL" id="SFQ47593.1"/>
    </source>
</evidence>
<accession>A0A1I5YTK7</accession>
<dbReference type="Pfam" id="PF00665">
    <property type="entry name" value="rve"/>
    <property type="match status" value="1"/>
</dbReference>
<dbReference type="InterPro" id="IPR036397">
    <property type="entry name" value="RNaseH_sf"/>
</dbReference>